<dbReference type="PROSITE" id="PS00457">
    <property type="entry name" value="NA_SOLUT_SYMP_2"/>
    <property type="match status" value="1"/>
</dbReference>
<gene>
    <name evidence="15" type="primary">putP</name>
    <name evidence="15" type="ORF">ACFOM9_14405</name>
</gene>
<dbReference type="InterPro" id="IPR018212">
    <property type="entry name" value="Na/solute_symporter_CS"/>
</dbReference>
<comment type="subcellular location">
    <subcellularLocation>
        <location evidence="14">Cell inner membrane</location>
        <topology evidence="14">Multi-pass membrane protein</topology>
    </subcellularLocation>
    <subcellularLocation>
        <location evidence="1">Cell membrane</location>
        <topology evidence="1">Multi-pass membrane protein</topology>
    </subcellularLocation>
</comment>
<dbReference type="InterPro" id="IPR038377">
    <property type="entry name" value="Na/Glc_symporter_sf"/>
</dbReference>
<protein>
    <recommendedName>
        <fullName evidence="14">Sodium/proline symporter</fullName>
    </recommendedName>
    <alternativeName>
        <fullName evidence="14">Proline permease</fullName>
    </alternativeName>
</protein>
<keyword evidence="11 14" id="KW-0739">Sodium transport</keyword>
<comment type="function">
    <text evidence="14">Catalyzes the sodium-dependent uptake of extracellular L-proline.</text>
</comment>
<dbReference type="PROSITE" id="PS50283">
    <property type="entry name" value="NA_SOLUT_SYMP_3"/>
    <property type="match status" value="1"/>
</dbReference>
<sequence>MTASTPLLVTFAAYLLLMVGIGFVAWRSTRSFDDYILGGRSLGSYVTAMSAGASDMSGWLLLGLPGALYASGLSEAWIAIGLTIGAWCNWKFVAGPLRVYTERSHNALTLPDYFTHRFADGSRLLRILSALVILVFFAVYCASGIVAGARLFESVFGLPYAQALWWGAAATITYTLVGGFLAVSWTDTVQATLMIFALLLTPVFVLIGSGGLHETRVLIEQVDPARLQWVGAGGLVAVVSALAWGLGYFGQPHILARFMAADDLRTIPKARRIGMAWMILCLLGSVAVGLFGIAYFAGHPGPAADMVRDNPERVFIALAEVLFNPWVAGILLSAILAAIMSTLSCQLLVCSSALTEDFYRGFLRPRASQRELVWFGRAMVLAVALLAIWIARDPDSRVLGLVSYAWAGFGAAFGPVVLLSLSWKRTTRNGALAGMVAGAITVIAWKHTGSALYEIVPGFIVGTIAIVVVSLLGRAPPPAVQATHDAVRAELQLHGH</sequence>
<name>A0ABV7UW95_9GAMM</name>
<feature type="transmembrane region" description="Helical" evidence="14">
    <location>
        <begin position="326"/>
        <end position="351"/>
    </location>
</feature>
<feature type="transmembrane region" description="Helical" evidence="14">
    <location>
        <begin position="164"/>
        <end position="184"/>
    </location>
</feature>
<keyword evidence="7 14" id="KW-1133">Transmembrane helix</keyword>
<dbReference type="EMBL" id="JBHRYF010000014">
    <property type="protein sequence ID" value="MFC3661251.1"/>
    <property type="molecule type" value="Genomic_DNA"/>
</dbReference>
<evidence type="ECO:0000256" key="7">
    <source>
        <dbReference type="ARBA" id="ARBA00022989"/>
    </source>
</evidence>
<reference evidence="16" key="1">
    <citation type="journal article" date="2019" name="Int. J. Syst. Evol. Microbiol.">
        <title>The Global Catalogue of Microorganisms (GCM) 10K type strain sequencing project: providing services to taxonomists for standard genome sequencing and annotation.</title>
        <authorList>
            <consortium name="The Broad Institute Genomics Platform"/>
            <consortium name="The Broad Institute Genome Sequencing Center for Infectious Disease"/>
            <person name="Wu L."/>
            <person name="Ma J."/>
        </authorList>
    </citation>
    <scope>NUCLEOTIDE SEQUENCE [LARGE SCALE GENOMIC DNA]</scope>
    <source>
        <strain evidence="16">KCTC 42211</strain>
    </source>
</reference>
<feature type="transmembrane region" description="Helical" evidence="14">
    <location>
        <begin position="46"/>
        <end position="70"/>
    </location>
</feature>
<dbReference type="PANTHER" id="PTHR48086">
    <property type="entry name" value="SODIUM/PROLINE SYMPORTER-RELATED"/>
    <property type="match status" value="1"/>
</dbReference>
<comment type="catalytic activity">
    <reaction evidence="12">
        <text>L-proline(in) + Na(+)(in) = L-proline(out) + Na(+)(out)</text>
        <dbReference type="Rhea" id="RHEA:28967"/>
        <dbReference type="ChEBI" id="CHEBI:29101"/>
        <dbReference type="ChEBI" id="CHEBI:60039"/>
    </reaction>
</comment>
<keyword evidence="6 14" id="KW-0769">Symport</keyword>
<keyword evidence="14" id="KW-0029">Amino-acid transport</keyword>
<keyword evidence="3 14" id="KW-0813">Transport</keyword>
<dbReference type="NCBIfam" id="TIGR02121">
    <property type="entry name" value="Na_Pro_sym"/>
    <property type="match status" value="1"/>
</dbReference>
<evidence type="ECO:0000313" key="16">
    <source>
        <dbReference type="Proteomes" id="UP001595724"/>
    </source>
</evidence>
<dbReference type="Proteomes" id="UP001595724">
    <property type="component" value="Unassembled WGS sequence"/>
</dbReference>
<evidence type="ECO:0000256" key="1">
    <source>
        <dbReference type="ARBA" id="ARBA00004651"/>
    </source>
</evidence>
<dbReference type="RefSeq" id="WP_386712328.1">
    <property type="nucleotide sequence ID" value="NZ_JBHRYF010000014.1"/>
</dbReference>
<keyword evidence="8 14" id="KW-0915">Sodium</keyword>
<feature type="transmembrane region" description="Helical" evidence="14">
    <location>
        <begin position="403"/>
        <end position="422"/>
    </location>
</feature>
<feature type="transmembrane region" description="Helical" evidence="14">
    <location>
        <begin position="191"/>
        <end position="209"/>
    </location>
</feature>
<feature type="transmembrane region" description="Helical" evidence="14">
    <location>
        <begin position="6"/>
        <end position="26"/>
    </location>
</feature>
<evidence type="ECO:0000256" key="6">
    <source>
        <dbReference type="ARBA" id="ARBA00022847"/>
    </source>
</evidence>
<comment type="similarity">
    <text evidence="2 13">Belongs to the sodium:solute symporter (SSF) (TC 2.A.21) family.</text>
</comment>
<dbReference type="InterPro" id="IPR050277">
    <property type="entry name" value="Sodium:Solute_Symporter"/>
</dbReference>
<evidence type="ECO:0000256" key="3">
    <source>
        <dbReference type="ARBA" id="ARBA00022448"/>
    </source>
</evidence>
<feature type="transmembrane region" description="Helical" evidence="14">
    <location>
        <begin position="127"/>
        <end position="152"/>
    </location>
</feature>
<dbReference type="Gene3D" id="1.20.1730.10">
    <property type="entry name" value="Sodium/glucose cotransporter"/>
    <property type="match status" value="1"/>
</dbReference>
<proteinExistence type="inferred from homology"/>
<keyword evidence="10 14" id="KW-0472">Membrane</keyword>
<evidence type="ECO:0000256" key="11">
    <source>
        <dbReference type="ARBA" id="ARBA00023201"/>
    </source>
</evidence>
<keyword evidence="4" id="KW-1003">Cell membrane</keyword>
<keyword evidence="9 14" id="KW-0406">Ion transport</keyword>
<dbReference type="PANTHER" id="PTHR48086:SF3">
    <property type="entry name" value="SODIUM_PROLINE SYMPORTER"/>
    <property type="match status" value="1"/>
</dbReference>
<organism evidence="15 16">
    <name type="scientific">Luteimonas notoginsengisoli</name>
    <dbReference type="NCBI Taxonomy" id="1578200"/>
    <lineage>
        <taxon>Bacteria</taxon>
        <taxon>Pseudomonadati</taxon>
        <taxon>Pseudomonadota</taxon>
        <taxon>Gammaproteobacteria</taxon>
        <taxon>Lysobacterales</taxon>
        <taxon>Lysobacteraceae</taxon>
        <taxon>Luteimonas</taxon>
    </lineage>
</organism>
<evidence type="ECO:0000256" key="12">
    <source>
        <dbReference type="ARBA" id="ARBA00033708"/>
    </source>
</evidence>
<evidence type="ECO:0000256" key="4">
    <source>
        <dbReference type="ARBA" id="ARBA00022475"/>
    </source>
</evidence>
<evidence type="ECO:0000256" key="2">
    <source>
        <dbReference type="ARBA" id="ARBA00006434"/>
    </source>
</evidence>
<evidence type="ECO:0000256" key="5">
    <source>
        <dbReference type="ARBA" id="ARBA00022692"/>
    </source>
</evidence>
<dbReference type="PROSITE" id="PS00456">
    <property type="entry name" value="NA_SOLUT_SYMP_1"/>
    <property type="match status" value="1"/>
</dbReference>
<keyword evidence="16" id="KW-1185">Reference proteome</keyword>
<feature type="transmembrane region" description="Helical" evidence="14">
    <location>
        <begin position="429"/>
        <end position="445"/>
    </location>
</feature>
<evidence type="ECO:0000256" key="9">
    <source>
        <dbReference type="ARBA" id="ARBA00023065"/>
    </source>
</evidence>
<feature type="transmembrane region" description="Helical" evidence="14">
    <location>
        <begin position="372"/>
        <end position="391"/>
    </location>
</feature>
<comment type="caution">
    <text evidence="15">The sequence shown here is derived from an EMBL/GenBank/DDBJ whole genome shotgun (WGS) entry which is preliminary data.</text>
</comment>
<feature type="transmembrane region" description="Helical" evidence="14">
    <location>
        <begin position="451"/>
        <end position="472"/>
    </location>
</feature>
<dbReference type="NCBIfam" id="TIGR00813">
    <property type="entry name" value="sss"/>
    <property type="match status" value="1"/>
</dbReference>
<dbReference type="InterPro" id="IPR001734">
    <property type="entry name" value="Na/solute_symporter"/>
</dbReference>
<feature type="transmembrane region" description="Helical" evidence="14">
    <location>
        <begin position="229"/>
        <end position="249"/>
    </location>
</feature>
<evidence type="ECO:0000256" key="10">
    <source>
        <dbReference type="ARBA" id="ARBA00023136"/>
    </source>
</evidence>
<evidence type="ECO:0000256" key="14">
    <source>
        <dbReference type="RuleBase" id="RU366012"/>
    </source>
</evidence>
<evidence type="ECO:0000313" key="15">
    <source>
        <dbReference type="EMBL" id="MFC3661251.1"/>
    </source>
</evidence>
<accession>A0ABV7UW95</accession>
<keyword evidence="5 14" id="KW-0812">Transmembrane</keyword>
<feature type="transmembrane region" description="Helical" evidence="14">
    <location>
        <begin position="275"/>
        <end position="297"/>
    </location>
</feature>
<dbReference type="CDD" id="cd11475">
    <property type="entry name" value="SLC5sbd_PutP"/>
    <property type="match status" value="1"/>
</dbReference>
<evidence type="ECO:0000256" key="8">
    <source>
        <dbReference type="ARBA" id="ARBA00023053"/>
    </source>
</evidence>
<dbReference type="Pfam" id="PF00474">
    <property type="entry name" value="SSF"/>
    <property type="match status" value="1"/>
</dbReference>
<evidence type="ECO:0000256" key="13">
    <source>
        <dbReference type="RuleBase" id="RU362091"/>
    </source>
</evidence>
<keyword evidence="14" id="KW-0997">Cell inner membrane</keyword>
<dbReference type="InterPro" id="IPR011851">
    <property type="entry name" value="Na/Pro_symporter"/>
</dbReference>